<dbReference type="AlphaFoldDB" id="A0AAD4NDE0"/>
<gene>
    <name evidence="2" type="ORF">DdX_04922</name>
</gene>
<keyword evidence="1" id="KW-1133">Transmembrane helix</keyword>
<comment type="caution">
    <text evidence="2">The sequence shown here is derived from an EMBL/GenBank/DDBJ whole genome shotgun (WGS) entry which is preliminary data.</text>
</comment>
<evidence type="ECO:0000313" key="3">
    <source>
        <dbReference type="Proteomes" id="UP001201812"/>
    </source>
</evidence>
<evidence type="ECO:0000313" key="2">
    <source>
        <dbReference type="EMBL" id="KAI1720679.1"/>
    </source>
</evidence>
<feature type="transmembrane region" description="Helical" evidence="1">
    <location>
        <begin position="6"/>
        <end position="24"/>
    </location>
</feature>
<keyword evidence="3" id="KW-1185">Reference proteome</keyword>
<proteinExistence type="predicted"/>
<evidence type="ECO:0000256" key="1">
    <source>
        <dbReference type="SAM" id="Phobius"/>
    </source>
</evidence>
<organism evidence="2 3">
    <name type="scientific">Ditylenchus destructor</name>
    <dbReference type="NCBI Taxonomy" id="166010"/>
    <lineage>
        <taxon>Eukaryota</taxon>
        <taxon>Metazoa</taxon>
        <taxon>Ecdysozoa</taxon>
        <taxon>Nematoda</taxon>
        <taxon>Chromadorea</taxon>
        <taxon>Rhabditida</taxon>
        <taxon>Tylenchina</taxon>
        <taxon>Tylenchomorpha</taxon>
        <taxon>Sphaerularioidea</taxon>
        <taxon>Anguinidae</taxon>
        <taxon>Anguininae</taxon>
        <taxon>Ditylenchus</taxon>
    </lineage>
</organism>
<sequence length="77" mass="8401">MTVFKFLFLANASSALMMFVYPFLGDIFTNGEKKALKSVEVVGREVGTKAASACRSHSAAQSYSVLLSVHRKSHMCP</sequence>
<protein>
    <submittedName>
        <fullName evidence="2">Uncharacterized protein</fullName>
    </submittedName>
</protein>
<name>A0AAD4NDE0_9BILA</name>
<dbReference type="EMBL" id="JAKKPZ010000005">
    <property type="protein sequence ID" value="KAI1720679.1"/>
    <property type="molecule type" value="Genomic_DNA"/>
</dbReference>
<keyword evidence="1" id="KW-0472">Membrane</keyword>
<reference evidence="2" key="1">
    <citation type="submission" date="2022-01" db="EMBL/GenBank/DDBJ databases">
        <title>Genome Sequence Resource for Two Populations of Ditylenchus destructor, the Migratory Endoparasitic Phytonematode.</title>
        <authorList>
            <person name="Zhang H."/>
            <person name="Lin R."/>
            <person name="Xie B."/>
        </authorList>
    </citation>
    <scope>NUCLEOTIDE SEQUENCE</scope>
    <source>
        <strain evidence="2">BazhouSP</strain>
    </source>
</reference>
<accession>A0AAD4NDE0</accession>
<keyword evidence="1" id="KW-0812">Transmembrane</keyword>
<dbReference type="Proteomes" id="UP001201812">
    <property type="component" value="Unassembled WGS sequence"/>
</dbReference>